<dbReference type="InParanoid" id="A0A2K1KD62"/>
<dbReference type="Gramene" id="Pp3c7_26360V3.1">
    <property type="protein sequence ID" value="PAC:32925915.CDS.1"/>
    <property type="gene ID" value="Pp3c7_26360"/>
</dbReference>
<dbReference type="EnsemblPlants" id="Pp3c7_26360V3.1">
    <property type="protein sequence ID" value="PAC:32925915.CDS.1"/>
    <property type="gene ID" value="Pp3c7_26360"/>
</dbReference>
<sequence length="68" mass="7412">MSVDCVARKACLPNVEPEGAPTDAENIIKFKPFSASFLDWLAPHSPTSIAIAISFIKISSDKHRRLAT</sequence>
<dbReference type="Proteomes" id="UP000006727">
    <property type="component" value="Chromosome 7"/>
</dbReference>
<protein>
    <submittedName>
        <fullName evidence="1 2">Uncharacterized protein</fullName>
    </submittedName>
</protein>
<reference evidence="1 3" key="2">
    <citation type="journal article" date="2018" name="Plant J.">
        <title>The Physcomitrella patens chromosome-scale assembly reveals moss genome structure and evolution.</title>
        <authorList>
            <person name="Lang D."/>
            <person name="Ullrich K.K."/>
            <person name="Murat F."/>
            <person name="Fuchs J."/>
            <person name="Jenkins J."/>
            <person name="Haas F.B."/>
            <person name="Piednoel M."/>
            <person name="Gundlach H."/>
            <person name="Van Bel M."/>
            <person name="Meyberg R."/>
            <person name="Vives C."/>
            <person name="Morata J."/>
            <person name="Symeonidi A."/>
            <person name="Hiss M."/>
            <person name="Muchero W."/>
            <person name="Kamisugi Y."/>
            <person name="Saleh O."/>
            <person name="Blanc G."/>
            <person name="Decker E.L."/>
            <person name="van Gessel N."/>
            <person name="Grimwood J."/>
            <person name="Hayes R.D."/>
            <person name="Graham S.W."/>
            <person name="Gunter L.E."/>
            <person name="McDaniel S.F."/>
            <person name="Hoernstein S.N.W."/>
            <person name="Larsson A."/>
            <person name="Li F.W."/>
            <person name="Perroud P.F."/>
            <person name="Phillips J."/>
            <person name="Ranjan P."/>
            <person name="Rokshar D.S."/>
            <person name="Rothfels C.J."/>
            <person name="Schneider L."/>
            <person name="Shu S."/>
            <person name="Stevenson D.W."/>
            <person name="Thummler F."/>
            <person name="Tillich M."/>
            <person name="Villarreal Aguilar J.C."/>
            <person name="Widiez T."/>
            <person name="Wong G.K."/>
            <person name="Wymore A."/>
            <person name="Zhang Y."/>
            <person name="Zimmer A.D."/>
            <person name="Quatrano R.S."/>
            <person name="Mayer K.F.X."/>
            <person name="Goodstein D."/>
            <person name="Casacuberta J.M."/>
            <person name="Vandepoele K."/>
            <person name="Reski R."/>
            <person name="Cuming A.C."/>
            <person name="Tuskan G.A."/>
            <person name="Maumus F."/>
            <person name="Salse J."/>
            <person name="Schmutz J."/>
            <person name="Rensing S.A."/>
        </authorList>
    </citation>
    <scope>NUCLEOTIDE SEQUENCE [LARGE SCALE GENOMIC DNA]</scope>
    <source>
        <strain evidence="2 3">cv. Gransden 2004</strain>
    </source>
</reference>
<dbReference type="AlphaFoldDB" id="A0A2K1KD62"/>
<keyword evidence="3" id="KW-1185">Reference proteome</keyword>
<reference evidence="1 3" key="1">
    <citation type="journal article" date="2008" name="Science">
        <title>The Physcomitrella genome reveals evolutionary insights into the conquest of land by plants.</title>
        <authorList>
            <person name="Rensing S."/>
            <person name="Lang D."/>
            <person name="Zimmer A."/>
            <person name="Terry A."/>
            <person name="Salamov A."/>
            <person name="Shapiro H."/>
            <person name="Nishiyama T."/>
            <person name="Perroud P.-F."/>
            <person name="Lindquist E."/>
            <person name="Kamisugi Y."/>
            <person name="Tanahashi T."/>
            <person name="Sakakibara K."/>
            <person name="Fujita T."/>
            <person name="Oishi K."/>
            <person name="Shin-I T."/>
            <person name="Kuroki Y."/>
            <person name="Toyoda A."/>
            <person name="Suzuki Y."/>
            <person name="Hashimoto A."/>
            <person name="Yamaguchi K."/>
            <person name="Sugano A."/>
            <person name="Kohara Y."/>
            <person name="Fujiyama A."/>
            <person name="Anterola A."/>
            <person name="Aoki S."/>
            <person name="Ashton N."/>
            <person name="Barbazuk W.B."/>
            <person name="Barker E."/>
            <person name="Bennetzen J."/>
            <person name="Bezanilla M."/>
            <person name="Blankenship R."/>
            <person name="Cho S.H."/>
            <person name="Dutcher S."/>
            <person name="Estelle M."/>
            <person name="Fawcett J.A."/>
            <person name="Gundlach H."/>
            <person name="Hanada K."/>
            <person name="Heyl A."/>
            <person name="Hicks K.A."/>
            <person name="Hugh J."/>
            <person name="Lohr M."/>
            <person name="Mayer K."/>
            <person name="Melkozernov A."/>
            <person name="Murata T."/>
            <person name="Nelson D."/>
            <person name="Pils B."/>
            <person name="Prigge M."/>
            <person name="Reiss B."/>
            <person name="Renner T."/>
            <person name="Rombauts S."/>
            <person name="Rushton P."/>
            <person name="Sanderfoot A."/>
            <person name="Schween G."/>
            <person name="Shiu S.-H."/>
            <person name="Stueber K."/>
            <person name="Theodoulou F.L."/>
            <person name="Tu H."/>
            <person name="Van de Peer Y."/>
            <person name="Verrier P.J."/>
            <person name="Waters E."/>
            <person name="Wood A."/>
            <person name="Yang L."/>
            <person name="Cove D."/>
            <person name="Cuming A."/>
            <person name="Hasebe M."/>
            <person name="Lucas S."/>
            <person name="Mishler D.B."/>
            <person name="Reski R."/>
            <person name="Grigoriev I."/>
            <person name="Quatrano R.S."/>
            <person name="Boore J.L."/>
        </authorList>
    </citation>
    <scope>NUCLEOTIDE SEQUENCE [LARGE SCALE GENOMIC DNA]</scope>
    <source>
        <strain evidence="2 3">cv. Gransden 2004</strain>
    </source>
</reference>
<organism evidence="1">
    <name type="scientific">Physcomitrium patens</name>
    <name type="common">Spreading-leaved earth moss</name>
    <name type="synonym">Physcomitrella patens</name>
    <dbReference type="NCBI Taxonomy" id="3218"/>
    <lineage>
        <taxon>Eukaryota</taxon>
        <taxon>Viridiplantae</taxon>
        <taxon>Streptophyta</taxon>
        <taxon>Embryophyta</taxon>
        <taxon>Bryophyta</taxon>
        <taxon>Bryophytina</taxon>
        <taxon>Bryopsida</taxon>
        <taxon>Funariidae</taxon>
        <taxon>Funariales</taxon>
        <taxon>Funariaceae</taxon>
        <taxon>Physcomitrium</taxon>
    </lineage>
</organism>
<dbReference type="EnsemblPlants" id="Pp3c7_26360V3.2">
    <property type="protein sequence ID" value="PAC:32925916.CDS.1"/>
    <property type="gene ID" value="Pp3c7_26360"/>
</dbReference>
<dbReference type="EMBL" id="ABEU02000007">
    <property type="protein sequence ID" value="PNR51716.1"/>
    <property type="molecule type" value="Genomic_DNA"/>
</dbReference>
<evidence type="ECO:0000313" key="1">
    <source>
        <dbReference type="EMBL" id="PNR51716.1"/>
    </source>
</evidence>
<proteinExistence type="predicted"/>
<accession>A0A2K1KD62</accession>
<dbReference type="Gramene" id="Pp3c7_26360V3.2">
    <property type="protein sequence ID" value="PAC:32925916.CDS.1"/>
    <property type="gene ID" value="Pp3c7_26360"/>
</dbReference>
<name>A0A2K1KD62_PHYPA</name>
<evidence type="ECO:0000313" key="3">
    <source>
        <dbReference type="Proteomes" id="UP000006727"/>
    </source>
</evidence>
<reference evidence="2" key="3">
    <citation type="submission" date="2020-12" db="UniProtKB">
        <authorList>
            <consortium name="EnsemblPlants"/>
        </authorList>
    </citation>
    <scope>IDENTIFICATION</scope>
</reference>
<gene>
    <name evidence="1" type="ORF">PHYPA_010904</name>
</gene>
<evidence type="ECO:0000313" key="2">
    <source>
        <dbReference type="EnsemblPlants" id="PAC:32925915.CDS.1"/>
    </source>
</evidence>